<keyword evidence="2" id="KW-1185">Reference proteome</keyword>
<dbReference type="Gene3D" id="3.10.20.30">
    <property type="match status" value="1"/>
</dbReference>
<dbReference type="InterPro" id="IPR003749">
    <property type="entry name" value="ThiS/MoaD-like"/>
</dbReference>
<dbReference type="RefSeq" id="WP_073226749.1">
    <property type="nucleotide sequence ID" value="NZ_FQUQ01000001.1"/>
</dbReference>
<dbReference type="AlphaFoldDB" id="A0A1M4U1Y3"/>
<reference evidence="2" key="1">
    <citation type="submission" date="2016-11" db="EMBL/GenBank/DDBJ databases">
        <authorList>
            <person name="Varghese N."/>
            <person name="Submissions S."/>
        </authorList>
    </citation>
    <scope>NUCLEOTIDE SEQUENCE [LARGE SCALE GENOMIC DNA]</scope>
    <source>
        <strain evidence="2">DSM 16990</strain>
    </source>
</reference>
<dbReference type="Pfam" id="PF02597">
    <property type="entry name" value="ThiS"/>
    <property type="match status" value="1"/>
</dbReference>
<dbReference type="InterPro" id="IPR016155">
    <property type="entry name" value="Mopterin_synth/thiamin_S_b"/>
</dbReference>
<dbReference type="EMBL" id="FQUQ01000001">
    <property type="protein sequence ID" value="SHE50821.1"/>
    <property type="molecule type" value="Genomic_DNA"/>
</dbReference>
<name>A0A1M4U1Y3_9SPHI</name>
<dbReference type="OrthoDB" id="894155at2"/>
<dbReference type="SUPFAM" id="SSF54285">
    <property type="entry name" value="MoaD/ThiS"/>
    <property type="match status" value="1"/>
</dbReference>
<dbReference type="Proteomes" id="UP000184287">
    <property type="component" value="Unassembled WGS sequence"/>
</dbReference>
<protein>
    <submittedName>
        <fullName evidence="1">Molybdopterin synthase sulfur carrier subunit</fullName>
    </submittedName>
</protein>
<gene>
    <name evidence="1" type="ORF">SAMN04488522_101407</name>
</gene>
<evidence type="ECO:0000313" key="2">
    <source>
        <dbReference type="Proteomes" id="UP000184287"/>
    </source>
</evidence>
<organism evidence="1 2">
    <name type="scientific">Pedobacter caeni</name>
    <dbReference type="NCBI Taxonomy" id="288992"/>
    <lineage>
        <taxon>Bacteria</taxon>
        <taxon>Pseudomonadati</taxon>
        <taxon>Bacteroidota</taxon>
        <taxon>Sphingobacteriia</taxon>
        <taxon>Sphingobacteriales</taxon>
        <taxon>Sphingobacteriaceae</taxon>
        <taxon>Pedobacter</taxon>
    </lineage>
</organism>
<accession>A0A1M4U1Y3</accession>
<evidence type="ECO:0000313" key="1">
    <source>
        <dbReference type="EMBL" id="SHE50821.1"/>
    </source>
</evidence>
<sequence length="77" mass="8747">MRIQVFAVLKDFFKKEFELSANISNIADLRRYLSLENPNAAMVLNRCRFAVQDEFVTDQYPLTGDEHIVVIPPSSGG</sequence>
<dbReference type="STRING" id="288992.SAMN04488522_101407"/>
<proteinExistence type="predicted"/>
<dbReference type="InterPro" id="IPR012675">
    <property type="entry name" value="Beta-grasp_dom_sf"/>
</dbReference>